<dbReference type="InterPro" id="IPR020588">
    <property type="entry name" value="RecA_ATP-bd"/>
</dbReference>
<keyword evidence="6" id="KW-0539">Nucleus</keyword>
<dbReference type="InterPro" id="IPR027417">
    <property type="entry name" value="P-loop_NTPase"/>
</dbReference>
<dbReference type="Pfam" id="PF08423">
    <property type="entry name" value="Rad51"/>
    <property type="match status" value="1"/>
</dbReference>
<keyword evidence="4" id="KW-0067">ATP-binding</keyword>
<dbReference type="GO" id="GO:0000722">
    <property type="term" value="P:telomere maintenance via recombination"/>
    <property type="evidence" value="ECO:0007669"/>
    <property type="project" value="TreeGrafter"/>
</dbReference>
<dbReference type="GO" id="GO:0045003">
    <property type="term" value="P:double-strand break repair via synthesis-dependent strand annealing"/>
    <property type="evidence" value="ECO:0007669"/>
    <property type="project" value="TreeGrafter"/>
</dbReference>
<dbReference type="OrthoDB" id="1861185at2759"/>
<comment type="subcellular location">
    <subcellularLocation>
        <location evidence="1">Nucleus</location>
    </subcellularLocation>
</comment>
<evidence type="ECO:0000256" key="4">
    <source>
        <dbReference type="ARBA" id="ARBA00022840"/>
    </source>
</evidence>
<dbReference type="GO" id="GO:0140664">
    <property type="term" value="F:ATP-dependent DNA damage sensor activity"/>
    <property type="evidence" value="ECO:0007669"/>
    <property type="project" value="InterPro"/>
</dbReference>
<dbReference type="PROSITE" id="PS50162">
    <property type="entry name" value="RECA_2"/>
    <property type="match status" value="1"/>
</dbReference>
<comment type="caution">
    <text evidence="8">The sequence shown here is derived from an EMBL/GenBank/DDBJ whole genome shotgun (WGS) entry which is preliminary data.</text>
</comment>
<dbReference type="GO" id="GO:0005657">
    <property type="term" value="C:replication fork"/>
    <property type="evidence" value="ECO:0007669"/>
    <property type="project" value="TreeGrafter"/>
</dbReference>
<accession>A0A0J9X3Q4</accession>
<dbReference type="GO" id="GO:0005524">
    <property type="term" value="F:ATP binding"/>
    <property type="evidence" value="ECO:0007669"/>
    <property type="project" value="UniProtKB-KW"/>
</dbReference>
<dbReference type="InterPro" id="IPR047348">
    <property type="entry name" value="XRCC3-like_C"/>
</dbReference>
<dbReference type="Gene3D" id="3.40.50.300">
    <property type="entry name" value="P-loop containing nucleotide triphosphate hydrolases"/>
    <property type="match status" value="1"/>
</dbReference>
<dbReference type="GO" id="GO:0033065">
    <property type="term" value="C:Rad51C-XRCC3 complex"/>
    <property type="evidence" value="ECO:0007669"/>
    <property type="project" value="TreeGrafter"/>
</dbReference>
<keyword evidence="9" id="KW-1185">Reference proteome</keyword>
<gene>
    <name evidence="8" type="ORF">BN980_GECA01s11307g</name>
</gene>
<dbReference type="SUPFAM" id="SSF52540">
    <property type="entry name" value="P-loop containing nucleoside triphosphate hydrolases"/>
    <property type="match status" value="1"/>
</dbReference>
<feature type="domain" description="RecA family profile 1" evidence="7">
    <location>
        <begin position="84"/>
        <end position="253"/>
    </location>
</feature>
<dbReference type="PANTHER" id="PTHR46487:SF1">
    <property type="entry name" value="DNA REPAIR PROTEIN XRCC3"/>
    <property type="match status" value="1"/>
</dbReference>
<protein>
    <submittedName>
        <fullName evidence="8">Similar to Saccharomyces cerevisiae YDR004W RAD57 Protein that stimulates strand exchange by stabilizing the binding of Rad51p to single-stranded DNA</fullName>
    </submittedName>
</protein>
<dbReference type="GO" id="GO:0000400">
    <property type="term" value="F:four-way junction DNA binding"/>
    <property type="evidence" value="ECO:0007669"/>
    <property type="project" value="TreeGrafter"/>
</dbReference>
<proteinExistence type="predicted"/>
<dbReference type="GO" id="GO:0090656">
    <property type="term" value="P:t-circle formation"/>
    <property type="evidence" value="ECO:0007669"/>
    <property type="project" value="TreeGrafter"/>
</dbReference>
<dbReference type="STRING" id="1173061.A0A0J9X3Q4"/>
<evidence type="ECO:0000256" key="5">
    <source>
        <dbReference type="ARBA" id="ARBA00023204"/>
    </source>
</evidence>
<dbReference type="GO" id="GO:0061982">
    <property type="term" value="P:meiosis I cell cycle process"/>
    <property type="evidence" value="ECO:0007669"/>
    <property type="project" value="UniProtKB-ARBA"/>
</dbReference>
<sequence length="379" mass="41586">MCDLYATYPDSELAFNSDYENLLAAFTDHGITTCDILTTPAVELARTVGRSAVELRTFMALLTDEITASVRFTFFDRATRARDRDRAITTGVPSLDALLAGGIRVGCVTEVAGEASVGKSHLMLQLAATVQLPPAQGGLGKPAIYIETESGGPRTQRLQAILDGMNRKYGPGTVSAEQVQCYYCNDIEELLHVIKYQLPVLIEKLGAGILLLDSLAVFFRGDKNLANTLFRDTAALLRGLARRGLAVVVVNQVTDRFDETKNESHFPSSFPSQGSNSSQDNEILVYKTEAAYFEGTGRKKPALGLNWTNEIDARLLLKRWTEDVYYEQLDFNSNDNASSSTPLQKLPDIFRSVQCVFSGWCEPGEVEFTIVNEGLVGIS</sequence>
<evidence type="ECO:0000313" key="8">
    <source>
        <dbReference type="EMBL" id="CDO51729.1"/>
    </source>
</evidence>
<name>A0A0J9X3Q4_GEOCN</name>
<evidence type="ECO:0000256" key="6">
    <source>
        <dbReference type="ARBA" id="ARBA00023242"/>
    </source>
</evidence>
<evidence type="ECO:0000313" key="9">
    <source>
        <dbReference type="Proteomes" id="UP000242525"/>
    </source>
</evidence>
<keyword evidence="2" id="KW-0547">Nucleotide-binding</keyword>
<evidence type="ECO:0000256" key="2">
    <source>
        <dbReference type="ARBA" id="ARBA00022741"/>
    </source>
</evidence>
<dbReference type="EMBL" id="CCBN010000001">
    <property type="protein sequence ID" value="CDO51729.1"/>
    <property type="molecule type" value="Genomic_DNA"/>
</dbReference>
<keyword evidence="3" id="KW-0227">DNA damage</keyword>
<reference evidence="8" key="1">
    <citation type="submission" date="2014-03" db="EMBL/GenBank/DDBJ databases">
        <authorList>
            <person name="Casaregola S."/>
        </authorList>
    </citation>
    <scope>NUCLEOTIDE SEQUENCE [LARGE SCALE GENOMIC DNA]</scope>
    <source>
        <strain evidence="8">CLIB 918</strain>
    </source>
</reference>
<dbReference type="Proteomes" id="UP000242525">
    <property type="component" value="Unassembled WGS sequence"/>
</dbReference>
<dbReference type="PANTHER" id="PTHR46487">
    <property type="entry name" value="DNA REPAIR PROTEIN XRCC3"/>
    <property type="match status" value="1"/>
</dbReference>
<dbReference type="InterPro" id="IPR013632">
    <property type="entry name" value="Rad51_C"/>
</dbReference>
<dbReference type="AlphaFoldDB" id="A0A0J9X3Q4"/>
<evidence type="ECO:0000256" key="1">
    <source>
        <dbReference type="ARBA" id="ARBA00004123"/>
    </source>
</evidence>
<keyword evidence="5" id="KW-0234">DNA repair</keyword>
<evidence type="ECO:0000256" key="3">
    <source>
        <dbReference type="ARBA" id="ARBA00022763"/>
    </source>
</evidence>
<dbReference type="CDD" id="cd19491">
    <property type="entry name" value="XRCC3"/>
    <property type="match status" value="1"/>
</dbReference>
<evidence type="ECO:0000259" key="7">
    <source>
        <dbReference type="PROSITE" id="PS50162"/>
    </source>
</evidence>
<organism evidence="8 9">
    <name type="scientific">Geotrichum candidum</name>
    <name type="common">Oospora lactis</name>
    <name type="synonym">Dipodascus geotrichum</name>
    <dbReference type="NCBI Taxonomy" id="1173061"/>
    <lineage>
        <taxon>Eukaryota</taxon>
        <taxon>Fungi</taxon>
        <taxon>Dikarya</taxon>
        <taxon>Ascomycota</taxon>
        <taxon>Saccharomycotina</taxon>
        <taxon>Dipodascomycetes</taxon>
        <taxon>Dipodascales</taxon>
        <taxon>Dipodascaceae</taxon>
        <taxon>Geotrichum</taxon>
    </lineage>
</organism>
<dbReference type="GO" id="GO:0071140">
    <property type="term" value="P:resolution of mitotic recombination intermediates"/>
    <property type="evidence" value="ECO:0007669"/>
    <property type="project" value="TreeGrafter"/>
</dbReference>